<evidence type="ECO:0000313" key="2">
    <source>
        <dbReference type="Proteomes" id="UP000623269"/>
    </source>
</evidence>
<dbReference type="RefSeq" id="WP_197661303.1">
    <property type="nucleotide sequence ID" value="NZ_JAEAGR010000008.1"/>
</dbReference>
<name>A0A8J7KWY5_9FIRM</name>
<organism evidence="1 2">
    <name type="scientific">Mobilitalea sibirica</name>
    <dbReference type="NCBI Taxonomy" id="1462919"/>
    <lineage>
        <taxon>Bacteria</taxon>
        <taxon>Bacillati</taxon>
        <taxon>Bacillota</taxon>
        <taxon>Clostridia</taxon>
        <taxon>Lachnospirales</taxon>
        <taxon>Lachnospiraceae</taxon>
        <taxon>Mobilitalea</taxon>
    </lineage>
</organism>
<keyword evidence="2" id="KW-1185">Reference proteome</keyword>
<gene>
    <name evidence="1" type="ORF">I5677_09285</name>
</gene>
<dbReference type="Proteomes" id="UP000623269">
    <property type="component" value="Unassembled WGS sequence"/>
</dbReference>
<dbReference type="AlphaFoldDB" id="A0A8J7KWY5"/>
<dbReference type="EMBL" id="JAEAGR010000008">
    <property type="protein sequence ID" value="MBH1941082.1"/>
    <property type="molecule type" value="Genomic_DNA"/>
</dbReference>
<comment type="caution">
    <text evidence="1">The sequence shown here is derived from an EMBL/GenBank/DDBJ whole genome shotgun (WGS) entry which is preliminary data.</text>
</comment>
<protein>
    <submittedName>
        <fullName evidence="1">Uncharacterized protein</fullName>
    </submittedName>
</protein>
<proteinExistence type="predicted"/>
<accession>A0A8J7KWY5</accession>
<sequence length="293" mass="34242">MRKFNKKVVGTFIDVSYNGEIQVGGIINKLPTLCSNGNIHVNEDLVKQALIDRWNKKNEKVFFLGEENGVIFKDIYERYRYLFSPFTKNTNEMRLDVLRNLAKFIDVRSFGLHGYTTFNEIDFEGAVILNLGKNVFAYGNHLLPNEEHEKFMLEEAYYAFDFVVKRSKDPYLQQCSELEYLQEDYNSFKKDLLGSNYSAENTVEKVFAIFVEGKNETLNAKNLSDLISIKKYGNNAIPILIADKLIEYCNDLKEEIEKIEVYYNPFLIDVVISKTFKLLDYDIINVWHFINEK</sequence>
<reference evidence="1" key="1">
    <citation type="submission" date="2020-12" db="EMBL/GenBank/DDBJ databases">
        <title>M. sibirica DSM 26468T genome.</title>
        <authorList>
            <person name="Thieme N."/>
            <person name="Rettenmaier R."/>
            <person name="Zverlov V."/>
            <person name="Liebl W."/>
        </authorList>
    </citation>
    <scope>NUCLEOTIDE SEQUENCE</scope>
    <source>
        <strain evidence="1">DSM 26468</strain>
    </source>
</reference>
<evidence type="ECO:0000313" key="1">
    <source>
        <dbReference type="EMBL" id="MBH1941082.1"/>
    </source>
</evidence>